<reference evidence="1" key="1">
    <citation type="submission" date="2018-11" db="EMBL/GenBank/DDBJ databases">
        <authorList>
            <consortium name="Pathogen Informatics"/>
        </authorList>
    </citation>
    <scope>NUCLEOTIDE SEQUENCE</scope>
</reference>
<sequence length="189" mass="20545">MEECNKAALAESQEGLGKSLGVCRAGIKNRLMNRLVGAEATNKKQLKVTTVWPPFARMKRADWGQRPMADGRRQRESIIFGTGQVAVDCDGNWARVGGRSRSRVANRIQPAEVGGRSALGRGDGVSAREEGAVAKAFAGRSTRQDAGDSSQRRPVVAQQSLSVLESTKGRIVKMRQVQVTGKVNMHIFR</sequence>
<proteinExistence type="predicted"/>
<name>A0A448WUG0_9PLAT</name>
<comment type="caution">
    <text evidence="1">The sequence shown here is derived from an EMBL/GenBank/DDBJ whole genome shotgun (WGS) entry which is preliminary data.</text>
</comment>
<organism evidence="1 2">
    <name type="scientific">Protopolystoma xenopodis</name>
    <dbReference type="NCBI Taxonomy" id="117903"/>
    <lineage>
        <taxon>Eukaryota</taxon>
        <taxon>Metazoa</taxon>
        <taxon>Spiralia</taxon>
        <taxon>Lophotrochozoa</taxon>
        <taxon>Platyhelminthes</taxon>
        <taxon>Monogenea</taxon>
        <taxon>Polyopisthocotylea</taxon>
        <taxon>Polystomatidea</taxon>
        <taxon>Polystomatidae</taxon>
        <taxon>Protopolystoma</taxon>
    </lineage>
</organism>
<gene>
    <name evidence="1" type="ORF">PXEA_LOCUS13951</name>
</gene>
<dbReference type="AlphaFoldDB" id="A0A448WUG0"/>
<accession>A0A448WUG0</accession>
<evidence type="ECO:0000313" key="1">
    <source>
        <dbReference type="EMBL" id="VEL20511.1"/>
    </source>
</evidence>
<dbReference type="EMBL" id="CAAALY010046812">
    <property type="protein sequence ID" value="VEL20511.1"/>
    <property type="molecule type" value="Genomic_DNA"/>
</dbReference>
<dbReference type="Proteomes" id="UP000784294">
    <property type="component" value="Unassembled WGS sequence"/>
</dbReference>
<protein>
    <submittedName>
        <fullName evidence="1">Uncharacterized protein</fullName>
    </submittedName>
</protein>
<evidence type="ECO:0000313" key="2">
    <source>
        <dbReference type="Proteomes" id="UP000784294"/>
    </source>
</evidence>
<keyword evidence="2" id="KW-1185">Reference proteome</keyword>